<comment type="caution">
    <text evidence="1">The sequence shown here is derived from an EMBL/GenBank/DDBJ whole genome shotgun (WGS) entry which is preliminary data.</text>
</comment>
<proteinExistence type="predicted"/>
<reference evidence="1" key="1">
    <citation type="submission" date="2021-06" db="EMBL/GenBank/DDBJ databases">
        <authorList>
            <person name="Kallberg Y."/>
            <person name="Tangrot J."/>
            <person name="Rosling A."/>
        </authorList>
    </citation>
    <scope>NUCLEOTIDE SEQUENCE</scope>
    <source>
        <strain evidence="1">IL203A</strain>
    </source>
</reference>
<accession>A0ACA9JWI4</accession>
<gene>
    <name evidence="1" type="ORF">DHETER_LOCUS188</name>
</gene>
<keyword evidence="2" id="KW-1185">Reference proteome</keyword>
<name>A0ACA9JWI4_9GLOM</name>
<evidence type="ECO:0000313" key="1">
    <source>
        <dbReference type="EMBL" id="CAG8439987.1"/>
    </source>
</evidence>
<dbReference type="Proteomes" id="UP000789702">
    <property type="component" value="Unassembled WGS sequence"/>
</dbReference>
<dbReference type="EMBL" id="CAJVPU010000074">
    <property type="protein sequence ID" value="CAG8439987.1"/>
    <property type="molecule type" value="Genomic_DNA"/>
</dbReference>
<evidence type="ECO:0000313" key="2">
    <source>
        <dbReference type="Proteomes" id="UP000789702"/>
    </source>
</evidence>
<sequence>MFFHNKTLPNSIWVQKFQIACKHYEIKLKKTASCGFGSPVDVYEAIEQY</sequence>
<organism evidence="1 2">
    <name type="scientific">Dentiscutata heterogama</name>
    <dbReference type="NCBI Taxonomy" id="1316150"/>
    <lineage>
        <taxon>Eukaryota</taxon>
        <taxon>Fungi</taxon>
        <taxon>Fungi incertae sedis</taxon>
        <taxon>Mucoromycota</taxon>
        <taxon>Glomeromycotina</taxon>
        <taxon>Glomeromycetes</taxon>
        <taxon>Diversisporales</taxon>
        <taxon>Gigasporaceae</taxon>
        <taxon>Dentiscutata</taxon>
    </lineage>
</organism>
<protein>
    <submittedName>
        <fullName evidence="1">531_t:CDS:1</fullName>
    </submittedName>
</protein>